<name>U3GT20_9CORY</name>
<dbReference type="InterPro" id="IPR058636">
    <property type="entry name" value="Beta-barrel_YknX"/>
</dbReference>
<dbReference type="GO" id="GO:0015562">
    <property type="term" value="F:efflux transmembrane transporter activity"/>
    <property type="evidence" value="ECO:0007669"/>
    <property type="project" value="TreeGrafter"/>
</dbReference>
<dbReference type="Pfam" id="PF25990">
    <property type="entry name" value="Beta-barrel_YknX"/>
    <property type="match status" value="1"/>
</dbReference>
<dbReference type="GeneID" id="78249148"/>
<dbReference type="KEGG" id="caz:CARG_01385"/>
<dbReference type="RefSeq" id="WP_020975590.1">
    <property type="nucleotide sequence ID" value="NC_022198.1"/>
</dbReference>
<feature type="domain" description="Multidrug resistance protein MdtA-like C-terminal permuted SH3" evidence="3">
    <location>
        <begin position="512"/>
        <end position="543"/>
    </location>
</feature>
<dbReference type="Gene3D" id="2.40.30.170">
    <property type="match status" value="1"/>
</dbReference>
<dbReference type="STRING" id="1348662.CARG_01385"/>
<keyword evidence="6" id="KW-1185">Reference proteome</keyword>
<dbReference type="Pfam" id="PF25967">
    <property type="entry name" value="RND-MFP_C"/>
    <property type="match status" value="1"/>
</dbReference>
<feature type="transmembrane region" description="Helical" evidence="2">
    <location>
        <begin position="16"/>
        <end position="39"/>
    </location>
</feature>
<dbReference type="InterPro" id="IPR058627">
    <property type="entry name" value="MdtA-like_C"/>
</dbReference>
<sequence length="562" mass="60170">MSEEDATESGSSSKKVIAVIAAVVLLLLGATGAAAYFMINKSNSQADAPKVLTVTTQDIENTIPVSGTIDAAKSVKVYTKITGPVQQVNVEAGQRVNEGQLLAVLDVSQQERELRTQKAQEANALIEAMTAVENAQEDYNDYAQLLDQGMSPELTSAQAAARSADNAYDVAQREFDLVRSRTDAGRNPDLVSREQAIESARSGLFSASLGLARTGVNLSNNAPIGETPDQSISDEAAQAANGIIGALDQVNSWNDAHRALNEQQQAYNDALARVDLDLYKQQKAVAEAFEVKREANTNLEVARFNVNKTLKDKQRALNQAERQANATRTVQGNGTEALELDINDKDVYAPFSGLVTTVEAEQGKPAAGALLTVVDDSKLLIRAVLKEADIPKIKPGQEVTFTTPATGYERYTGKVKSVSSVAQAAVQTTGDKNASVAQPNPGDSKPDFPVVIEVTGKKDGLLIGGNAKMQIVAQKETGVISVPRDVIFDGDEKEQRSVLVAVPKGEGSDEYTIEKRDVKVSKKMDFDVVISSGLKEGDKVLTDPGSYRDKVGETVTLKEDNE</sequence>
<evidence type="ECO:0000256" key="1">
    <source>
        <dbReference type="SAM" id="Coils"/>
    </source>
</evidence>
<keyword evidence="2" id="KW-0812">Transmembrane</keyword>
<feature type="domain" description="YknX-like beta-barrel" evidence="4">
    <location>
        <begin position="380"/>
        <end position="471"/>
    </location>
</feature>
<keyword evidence="2" id="KW-1133">Transmembrane helix</keyword>
<evidence type="ECO:0000313" key="5">
    <source>
        <dbReference type="EMBL" id="AGU14459.1"/>
    </source>
</evidence>
<protein>
    <submittedName>
        <fullName evidence="5">Uncharacterized protein</fullName>
    </submittedName>
</protein>
<accession>U3GT20</accession>
<dbReference type="PANTHER" id="PTHR30469">
    <property type="entry name" value="MULTIDRUG RESISTANCE PROTEIN MDTA"/>
    <property type="match status" value="1"/>
</dbReference>
<dbReference type="Gene3D" id="2.40.420.20">
    <property type="match status" value="1"/>
</dbReference>
<dbReference type="AlphaFoldDB" id="U3GT20"/>
<dbReference type="PANTHER" id="PTHR30469:SF33">
    <property type="entry name" value="SLR1207 PROTEIN"/>
    <property type="match status" value="1"/>
</dbReference>
<keyword evidence="2" id="KW-0472">Membrane</keyword>
<dbReference type="Proteomes" id="UP000016943">
    <property type="component" value="Chromosome"/>
</dbReference>
<proteinExistence type="predicted"/>
<evidence type="ECO:0000259" key="4">
    <source>
        <dbReference type="Pfam" id="PF25990"/>
    </source>
</evidence>
<evidence type="ECO:0000313" key="6">
    <source>
        <dbReference type="Proteomes" id="UP000016943"/>
    </source>
</evidence>
<dbReference type="Gene3D" id="2.40.50.100">
    <property type="match status" value="1"/>
</dbReference>
<dbReference type="EMBL" id="CP006365">
    <property type="protein sequence ID" value="AGU14459.1"/>
    <property type="molecule type" value="Genomic_DNA"/>
</dbReference>
<evidence type="ECO:0000256" key="2">
    <source>
        <dbReference type="SAM" id="Phobius"/>
    </source>
</evidence>
<gene>
    <name evidence="5" type="ORF">CARG_01385</name>
</gene>
<dbReference type="OrthoDB" id="3268957at2"/>
<dbReference type="Gene3D" id="1.10.287.470">
    <property type="entry name" value="Helix hairpin bin"/>
    <property type="match status" value="1"/>
</dbReference>
<reference evidence="5 6" key="1">
    <citation type="journal article" date="2013" name="Genome Announc.">
        <title>Whole-Genome Sequence of the Clinical Strain Corynebacterium argentoratense DSM 44202, Isolated from a Human Throat Specimen.</title>
        <authorList>
            <person name="Bomholt C."/>
            <person name="Glaub A."/>
            <person name="Gravermann K."/>
            <person name="Albersmeier A."/>
            <person name="Brinkrolf K."/>
            <person name="Ruckert C."/>
            <person name="Tauch A."/>
        </authorList>
    </citation>
    <scope>NUCLEOTIDE SEQUENCE [LARGE SCALE GENOMIC DNA]</scope>
    <source>
        <strain evidence="5">DSM 44202</strain>
    </source>
</reference>
<evidence type="ECO:0000259" key="3">
    <source>
        <dbReference type="Pfam" id="PF25967"/>
    </source>
</evidence>
<dbReference type="GO" id="GO:1990281">
    <property type="term" value="C:efflux pump complex"/>
    <property type="evidence" value="ECO:0007669"/>
    <property type="project" value="TreeGrafter"/>
</dbReference>
<dbReference type="SUPFAM" id="SSF111369">
    <property type="entry name" value="HlyD-like secretion proteins"/>
    <property type="match status" value="1"/>
</dbReference>
<dbReference type="eggNOG" id="COG0845">
    <property type="taxonomic scope" value="Bacteria"/>
</dbReference>
<keyword evidence="1" id="KW-0175">Coiled coil</keyword>
<dbReference type="PATRIC" id="fig|1348662.3.peg.272"/>
<dbReference type="HOGENOM" id="CLU_018816_14_2_11"/>
<organism evidence="5 6">
    <name type="scientific">Corynebacterium argentoratense DSM 44202</name>
    <dbReference type="NCBI Taxonomy" id="1348662"/>
    <lineage>
        <taxon>Bacteria</taxon>
        <taxon>Bacillati</taxon>
        <taxon>Actinomycetota</taxon>
        <taxon>Actinomycetes</taxon>
        <taxon>Mycobacteriales</taxon>
        <taxon>Corynebacteriaceae</taxon>
        <taxon>Corynebacterium</taxon>
    </lineage>
</organism>
<feature type="coiled-coil region" evidence="1">
    <location>
        <begin position="303"/>
        <end position="330"/>
    </location>
</feature>